<keyword evidence="3" id="KW-1185">Reference proteome</keyword>
<protein>
    <submittedName>
        <fullName evidence="2">Uncharacterized protein</fullName>
    </submittedName>
</protein>
<feature type="region of interest" description="Disordered" evidence="1">
    <location>
        <begin position="54"/>
        <end position="77"/>
    </location>
</feature>
<name>A0ABT9YQS9_9STRE</name>
<dbReference type="RefSeq" id="WP_307121557.1">
    <property type="nucleotide sequence ID" value="NZ_JAUSTM010000007.1"/>
</dbReference>
<reference evidence="2 3" key="1">
    <citation type="submission" date="2023-07" db="EMBL/GenBank/DDBJ databases">
        <title>Genomic Encyclopedia of Type Strains, Phase IV (KMG-IV): sequencing the most valuable type-strain genomes for metagenomic binning, comparative biology and taxonomic classification.</title>
        <authorList>
            <person name="Goeker M."/>
        </authorList>
    </citation>
    <scope>NUCLEOTIDE SEQUENCE [LARGE SCALE GENOMIC DNA]</scope>
    <source>
        <strain evidence="2 3">DSM 105143</strain>
    </source>
</reference>
<evidence type="ECO:0000313" key="2">
    <source>
        <dbReference type="EMBL" id="MDQ0222353.1"/>
    </source>
</evidence>
<evidence type="ECO:0000313" key="3">
    <source>
        <dbReference type="Proteomes" id="UP001223079"/>
    </source>
</evidence>
<proteinExistence type="predicted"/>
<evidence type="ECO:0000256" key="1">
    <source>
        <dbReference type="SAM" id="MobiDB-lite"/>
    </source>
</evidence>
<dbReference type="EMBL" id="JAUSTM010000007">
    <property type="protein sequence ID" value="MDQ0222353.1"/>
    <property type="molecule type" value="Genomic_DNA"/>
</dbReference>
<organism evidence="2 3">
    <name type="scientific">Streptococcus moroccensis</name>
    <dbReference type="NCBI Taxonomy" id="1451356"/>
    <lineage>
        <taxon>Bacteria</taxon>
        <taxon>Bacillati</taxon>
        <taxon>Bacillota</taxon>
        <taxon>Bacilli</taxon>
        <taxon>Lactobacillales</taxon>
        <taxon>Streptococcaceae</taxon>
        <taxon>Streptococcus</taxon>
    </lineage>
</organism>
<sequence>MMASKQLGFDKDGIQKVMHAPDYLPIRAMGMGGGKRGTISTACMLTMPDGEKKELASGRHSFPCSLQKRPGKERSVR</sequence>
<dbReference type="Proteomes" id="UP001223079">
    <property type="component" value="Unassembled WGS sequence"/>
</dbReference>
<accession>A0ABT9YQS9</accession>
<gene>
    <name evidence="2" type="ORF">J2S23_000905</name>
</gene>
<comment type="caution">
    <text evidence="2">The sequence shown here is derived from an EMBL/GenBank/DDBJ whole genome shotgun (WGS) entry which is preliminary data.</text>
</comment>